<gene>
    <name evidence="1" type="ORF">CANTEDRAFT_113555</name>
</gene>
<evidence type="ECO:0000313" key="2">
    <source>
        <dbReference type="Proteomes" id="UP000000707"/>
    </source>
</evidence>
<dbReference type="HOGENOM" id="CLU_119822_0_0_1"/>
<dbReference type="Proteomes" id="UP000000707">
    <property type="component" value="Unassembled WGS sequence"/>
</dbReference>
<keyword evidence="2" id="KW-1185">Reference proteome</keyword>
<organism evidence="2">
    <name type="scientific">Candida tenuis (strain ATCC 10573 / BCRC 21748 / CBS 615 / JCM 9827 / NBRC 10315 / NRRL Y-1498 / VKM Y-70)</name>
    <name type="common">Yeast</name>
    <name type="synonym">Yamadazyma tenuis</name>
    <dbReference type="NCBI Taxonomy" id="590646"/>
    <lineage>
        <taxon>Eukaryota</taxon>
        <taxon>Fungi</taxon>
        <taxon>Dikarya</taxon>
        <taxon>Ascomycota</taxon>
        <taxon>Saccharomycotina</taxon>
        <taxon>Pichiomycetes</taxon>
        <taxon>Debaryomycetaceae</taxon>
        <taxon>Yamadazyma</taxon>
    </lineage>
</organism>
<accession>G3B2W7</accession>
<dbReference type="GeneID" id="18247017"/>
<dbReference type="AlphaFoldDB" id="G3B2W7"/>
<dbReference type="KEGG" id="cten:18247017"/>
<feature type="non-terminal residue" evidence="1">
    <location>
        <position position="1"/>
    </location>
</feature>
<reference evidence="1 2" key="1">
    <citation type="journal article" date="2011" name="Proc. Natl. Acad. Sci. U.S.A.">
        <title>Comparative genomics of xylose-fermenting fungi for enhanced biofuel production.</title>
        <authorList>
            <person name="Wohlbach D.J."/>
            <person name="Kuo A."/>
            <person name="Sato T.K."/>
            <person name="Potts K.M."/>
            <person name="Salamov A.A."/>
            <person name="LaButti K.M."/>
            <person name="Sun H."/>
            <person name="Clum A."/>
            <person name="Pangilinan J.L."/>
            <person name="Lindquist E.A."/>
            <person name="Lucas S."/>
            <person name="Lapidus A."/>
            <person name="Jin M."/>
            <person name="Gunawan C."/>
            <person name="Balan V."/>
            <person name="Dale B.E."/>
            <person name="Jeffries T.W."/>
            <person name="Zinkel R."/>
            <person name="Barry K.W."/>
            <person name="Grigoriev I.V."/>
            <person name="Gasch A.P."/>
        </authorList>
    </citation>
    <scope>NUCLEOTIDE SEQUENCE [LARGE SCALE GENOMIC DNA]</scope>
    <source>
        <strain evidence="2">ATCC 10573 / BCRC 21748 / CBS 615 / JCM 9827 / NBRC 10315 / NRRL Y-1498 / VKM Y-70</strain>
    </source>
</reference>
<sequence>KITLVKGRIKECAKVQEGDDSPENPYDLLDELHILDFKLTKLITEINLVNFEELVELPSFLEKDCFDESFYKSGFKYHKMEEEEEEEEGEVKPAKKTLCEALSEREPSKRRIELIQFAISAGSVADNFNYSKSEIKIISLINSIKLQKVMNKLREHSRIMDTKIQELNWEVDFEKVFGTIITRKTAGSWKVRRWYFF</sequence>
<protein>
    <submittedName>
        <fullName evidence="1">Uncharacterized protein</fullName>
    </submittedName>
</protein>
<dbReference type="Gene3D" id="6.10.320.10">
    <property type="match status" value="1"/>
</dbReference>
<dbReference type="InterPro" id="IPR047741">
    <property type="entry name" value="DIP1984-like"/>
</dbReference>
<dbReference type="NCBIfam" id="NF038048">
    <property type="entry name" value="DIP1984_fam"/>
    <property type="match status" value="1"/>
</dbReference>
<dbReference type="EMBL" id="GL996515">
    <property type="protein sequence ID" value="EGV64781.1"/>
    <property type="molecule type" value="Genomic_DNA"/>
</dbReference>
<name>G3B2W7_CANTC</name>
<evidence type="ECO:0000313" key="1">
    <source>
        <dbReference type="EMBL" id="EGV64781.1"/>
    </source>
</evidence>
<proteinExistence type="predicted"/>
<dbReference type="Pfam" id="PF20935">
    <property type="entry name" value="DUF6847"/>
    <property type="match status" value="2"/>
</dbReference>